<dbReference type="SUPFAM" id="SSF158472">
    <property type="entry name" value="HAMP domain-like"/>
    <property type="match status" value="1"/>
</dbReference>
<dbReference type="SMART" id="SM00304">
    <property type="entry name" value="HAMP"/>
    <property type="match status" value="1"/>
</dbReference>
<dbReference type="PANTHER" id="PTHR45436:SF5">
    <property type="entry name" value="SENSOR HISTIDINE KINASE TRCS"/>
    <property type="match status" value="1"/>
</dbReference>
<protein>
    <recommendedName>
        <fullName evidence="3">histidine kinase</fullName>
        <ecNumber evidence="3">2.7.13.3</ecNumber>
    </recommendedName>
</protein>
<dbReference type="GO" id="GO:0004673">
    <property type="term" value="F:protein histidine kinase activity"/>
    <property type="evidence" value="ECO:0007669"/>
    <property type="project" value="UniProtKB-EC"/>
</dbReference>
<gene>
    <name evidence="13" type="ORF">MNBD_BACTEROID05-496</name>
</gene>
<sequence length="613" mass="70237">MKKQTKFVSLSTRIIIGLVGVIAFAIFTSGYLSYHKAHQLFLKDALSSMENELQQARSMFRQEINTFEEDVVLLSDSLPVGGIMRSRQWEGYPSQENTVESVWKSRLEMIFTTILKTRLEYLQVRFIGADHNGREIVRVDRTKNGIEVVAPDQFQEKGSRDYFLKTKSLGKNKIYISRIDLNRENGTIVVPYQPMLRVATPIYNAETDEFFGIIIINVGVEALFKRVFKRSKLHFYEVANDQGFYLLHENPKRTYGFEFDQENKLQNDHPQMQDFLSASYGENYVQRFSIYDDQASNKRKEILIASKFKLSDQDGSKTLIINLISDENIILVQSKELANTIVIVNMVVMLLLLLFVLVAVRKGLKPLVFLSESTKAISKGIFPEAPLEIRRNDEIGEVTASFNDMIVNLKSSTISIDVLNKEIEERKNAEKTIEEIARMPRETPSPILRVSSKGVLMFANEASEGILKEWGCKVGDDVPQEYKRFFRLALEKDEIQEVEVSIGDRDYEATLAPQKEYGYVNLYTNDVSSRVVVQNNLKESLKELEDFKVALDAHAIVAITDVKGKITYANDKFSEISQYPHEELIGKDHRILNSGYHSKEFMKDLWMTIELGA</sequence>
<dbReference type="InterPro" id="IPR048760">
    <property type="entry name" value="VP0354-like_sensor_dom"/>
</dbReference>
<evidence type="ECO:0000256" key="7">
    <source>
        <dbReference type="ARBA" id="ARBA00022777"/>
    </source>
</evidence>
<dbReference type="SMART" id="SM00091">
    <property type="entry name" value="PAS"/>
    <property type="match status" value="2"/>
</dbReference>
<dbReference type="InterPro" id="IPR003660">
    <property type="entry name" value="HAMP_dom"/>
</dbReference>
<accession>A0A3B0TA67</accession>
<dbReference type="InterPro" id="IPR035965">
    <property type="entry name" value="PAS-like_dom_sf"/>
</dbReference>
<dbReference type="Pfam" id="PF00672">
    <property type="entry name" value="HAMP"/>
    <property type="match status" value="1"/>
</dbReference>
<evidence type="ECO:0000256" key="8">
    <source>
        <dbReference type="ARBA" id="ARBA00022840"/>
    </source>
</evidence>
<dbReference type="PROSITE" id="PS50112">
    <property type="entry name" value="PAS"/>
    <property type="match status" value="1"/>
</dbReference>
<evidence type="ECO:0000256" key="3">
    <source>
        <dbReference type="ARBA" id="ARBA00012438"/>
    </source>
</evidence>
<evidence type="ECO:0000256" key="6">
    <source>
        <dbReference type="ARBA" id="ARBA00022741"/>
    </source>
</evidence>
<keyword evidence="10" id="KW-1133">Transmembrane helix</keyword>
<evidence type="ECO:0000256" key="2">
    <source>
        <dbReference type="ARBA" id="ARBA00004370"/>
    </source>
</evidence>
<comment type="subcellular location">
    <subcellularLocation>
        <location evidence="2">Membrane</location>
    </subcellularLocation>
</comment>
<dbReference type="CDD" id="cd00130">
    <property type="entry name" value="PAS"/>
    <property type="match status" value="1"/>
</dbReference>
<keyword evidence="9" id="KW-0902">Two-component regulatory system</keyword>
<evidence type="ECO:0000259" key="12">
    <source>
        <dbReference type="PROSITE" id="PS50885"/>
    </source>
</evidence>
<evidence type="ECO:0000256" key="10">
    <source>
        <dbReference type="SAM" id="Phobius"/>
    </source>
</evidence>
<feature type="domain" description="HAMP" evidence="12">
    <location>
        <begin position="361"/>
        <end position="414"/>
    </location>
</feature>
<dbReference type="SUPFAM" id="SSF55785">
    <property type="entry name" value="PYP-like sensor domain (PAS domain)"/>
    <property type="match status" value="1"/>
</dbReference>
<evidence type="ECO:0000256" key="1">
    <source>
        <dbReference type="ARBA" id="ARBA00000085"/>
    </source>
</evidence>
<evidence type="ECO:0000256" key="9">
    <source>
        <dbReference type="ARBA" id="ARBA00023012"/>
    </source>
</evidence>
<keyword evidence="7" id="KW-0418">Kinase</keyword>
<keyword evidence="5" id="KW-0808">Transferase</keyword>
<dbReference type="PROSITE" id="PS50885">
    <property type="entry name" value="HAMP"/>
    <property type="match status" value="1"/>
</dbReference>
<feature type="non-terminal residue" evidence="13">
    <location>
        <position position="613"/>
    </location>
</feature>
<evidence type="ECO:0000256" key="4">
    <source>
        <dbReference type="ARBA" id="ARBA00022553"/>
    </source>
</evidence>
<dbReference type="AlphaFoldDB" id="A0A3B0TA67"/>
<dbReference type="Pfam" id="PF21623">
    <property type="entry name" value="HK_sensor_dom_bact"/>
    <property type="match status" value="1"/>
</dbReference>
<dbReference type="SUPFAM" id="SSF103190">
    <property type="entry name" value="Sensory domain-like"/>
    <property type="match status" value="2"/>
</dbReference>
<dbReference type="PANTHER" id="PTHR45436">
    <property type="entry name" value="SENSOR HISTIDINE KINASE YKOH"/>
    <property type="match status" value="1"/>
</dbReference>
<dbReference type="GO" id="GO:0000160">
    <property type="term" value="P:phosphorelay signal transduction system"/>
    <property type="evidence" value="ECO:0007669"/>
    <property type="project" value="UniProtKB-KW"/>
</dbReference>
<dbReference type="InterPro" id="IPR029151">
    <property type="entry name" value="Sensor-like_sf"/>
</dbReference>
<evidence type="ECO:0000259" key="11">
    <source>
        <dbReference type="PROSITE" id="PS50112"/>
    </source>
</evidence>
<keyword evidence="10" id="KW-0472">Membrane</keyword>
<organism evidence="13">
    <name type="scientific">hydrothermal vent metagenome</name>
    <dbReference type="NCBI Taxonomy" id="652676"/>
    <lineage>
        <taxon>unclassified sequences</taxon>
        <taxon>metagenomes</taxon>
        <taxon>ecological metagenomes</taxon>
    </lineage>
</organism>
<keyword evidence="6" id="KW-0547">Nucleotide-binding</keyword>
<dbReference type="InterPro" id="IPR013767">
    <property type="entry name" value="PAS_fold"/>
</dbReference>
<comment type="catalytic activity">
    <reaction evidence="1">
        <text>ATP + protein L-histidine = ADP + protein N-phospho-L-histidine.</text>
        <dbReference type="EC" id="2.7.13.3"/>
    </reaction>
</comment>
<feature type="transmembrane region" description="Helical" evidence="10">
    <location>
        <begin position="12"/>
        <end position="34"/>
    </location>
</feature>
<proteinExistence type="predicted"/>
<evidence type="ECO:0000313" key="13">
    <source>
        <dbReference type="EMBL" id="VAW15335.1"/>
    </source>
</evidence>
<evidence type="ECO:0000256" key="5">
    <source>
        <dbReference type="ARBA" id="ARBA00022679"/>
    </source>
</evidence>
<dbReference type="Gene3D" id="3.30.450.20">
    <property type="entry name" value="PAS domain"/>
    <property type="match status" value="2"/>
</dbReference>
<dbReference type="GO" id="GO:0005524">
    <property type="term" value="F:ATP binding"/>
    <property type="evidence" value="ECO:0007669"/>
    <property type="project" value="UniProtKB-KW"/>
</dbReference>
<dbReference type="Gene3D" id="6.10.340.10">
    <property type="match status" value="1"/>
</dbReference>
<dbReference type="GO" id="GO:0006355">
    <property type="term" value="P:regulation of DNA-templated transcription"/>
    <property type="evidence" value="ECO:0007669"/>
    <property type="project" value="InterPro"/>
</dbReference>
<name>A0A3B0TA67_9ZZZZ</name>
<dbReference type="CDD" id="cd06225">
    <property type="entry name" value="HAMP"/>
    <property type="match status" value="1"/>
</dbReference>
<dbReference type="EC" id="2.7.13.3" evidence="3"/>
<dbReference type="GO" id="GO:0005886">
    <property type="term" value="C:plasma membrane"/>
    <property type="evidence" value="ECO:0007669"/>
    <property type="project" value="TreeGrafter"/>
</dbReference>
<feature type="domain" description="PAS" evidence="11">
    <location>
        <begin position="543"/>
        <end position="587"/>
    </location>
</feature>
<keyword evidence="4" id="KW-0597">Phosphoprotein</keyword>
<dbReference type="EMBL" id="UOEN01000263">
    <property type="protein sequence ID" value="VAW15335.1"/>
    <property type="molecule type" value="Genomic_DNA"/>
</dbReference>
<keyword evidence="10" id="KW-0812">Transmembrane</keyword>
<reference evidence="13" key="1">
    <citation type="submission" date="2018-06" db="EMBL/GenBank/DDBJ databases">
        <authorList>
            <person name="Zhirakovskaya E."/>
        </authorList>
    </citation>
    <scope>NUCLEOTIDE SEQUENCE</scope>
</reference>
<dbReference type="InterPro" id="IPR000014">
    <property type="entry name" value="PAS"/>
</dbReference>
<feature type="transmembrane region" description="Helical" evidence="10">
    <location>
        <begin position="337"/>
        <end position="360"/>
    </location>
</feature>
<dbReference type="CDD" id="cd18773">
    <property type="entry name" value="PDC1_HK_sensor"/>
    <property type="match status" value="1"/>
</dbReference>
<keyword evidence="8" id="KW-0067">ATP-binding</keyword>
<dbReference type="Pfam" id="PF00989">
    <property type="entry name" value="PAS"/>
    <property type="match status" value="1"/>
</dbReference>
<dbReference type="InterPro" id="IPR050428">
    <property type="entry name" value="TCS_sensor_his_kinase"/>
</dbReference>